<comment type="caution">
    <text evidence="6">The sequence shown here is derived from an EMBL/GenBank/DDBJ whole genome shotgun (WGS) entry which is preliminary data.</text>
</comment>
<dbReference type="InterPro" id="IPR029045">
    <property type="entry name" value="ClpP/crotonase-like_dom_sf"/>
</dbReference>
<gene>
    <name evidence="6" type="ORF">GCM10009755_10230</name>
</gene>
<keyword evidence="3" id="KW-0276">Fatty acid metabolism</keyword>
<protein>
    <submittedName>
        <fullName evidence="6">Enoyl-CoA hydratase/isomerase family protein</fullName>
    </submittedName>
</protein>
<dbReference type="CDD" id="cd06558">
    <property type="entry name" value="crotonase-like"/>
    <property type="match status" value="1"/>
</dbReference>
<keyword evidence="7" id="KW-1185">Reference proteome</keyword>
<keyword evidence="4" id="KW-0443">Lipid metabolism</keyword>
<evidence type="ECO:0000313" key="7">
    <source>
        <dbReference type="Proteomes" id="UP001500755"/>
    </source>
</evidence>
<dbReference type="EMBL" id="BAAANO010000009">
    <property type="protein sequence ID" value="GAA2003221.1"/>
    <property type="molecule type" value="Genomic_DNA"/>
</dbReference>
<dbReference type="InterPro" id="IPR045002">
    <property type="entry name" value="Ech1-like"/>
</dbReference>
<organism evidence="6 7">
    <name type="scientific">Brevibacterium samyangense</name>
    <dbReference type="NCBI Taxonomy" id="366888"/>
    <lineage>
        <taxon>Bacteria</taxon>
        <taxon>Bacillati</taxon>
        <taxon>Actinomycetota</taxon>
        <taxon>Actinomycetes</taxon>
        <taxon>Micrococcales</taxon>
        <taxon>Brevibacteriaceae</taxon>
        <taxon>Brevibacterium</taxon>
    </lineage>
</organism>
<dbReference type="Gene3D" id="1.10.12.10">
    <property type="entry name" value="Lyase 2-enoyl-coa Hydratase, Chain A, domain 2"/>
    <property type="match status" value="1"/>
</dbReference>
<keyword evidence="5" id="KW-0413">Isomerase</keyword>
<dbReference type="Pfam" id="PF00378">
    <property type="entry name" value="ECH_1"/>
    <property type="match status" value="1"/>
</dbReference>
<dbReference type="Gene3D" id="3.90.226.10">
    <property type="entry name" value="2-enoyl-CoA Hydratase, Chain A, domain 1"/>
    <property type="match status" value="1"/>
</dbReference>
<dbReference type="InterPro" id="IPR014748">
    <property type="entry name" value="Enoyl-CoA_hydra_C"/>
</dbReference>
<dbReference type="Proteomes" id="UP001500755">
    <property type="component" value="Unassembled WGS sequence"/>
</dbReference>
<proteinExistence type="inferred from homology"/>
<evidence type="ECO:0000256" key="4">
    <source>
        <dbReference type="ARBA" id="ARBA00023098"/>
    </source>
</evidence>
<reference evidence="7" key="1">
    <citation type="journal article" date="2019" name="Int. J. Syst. Evol. Microbiol.">
        <title>The Global Catalogue of Microorganisms (GCM) 10K type strain sequencing project: providing services to taxonomists for standard genome sequencing and annotation.</title>
        <authorList>
            <consortium name="The Broad Institute Genomics Platform"/>
            <consortium name="The Broad Institute Genome Sequencing Center for Infectious Disease"/>
            <person name="Wu L."/>
            <person name="Ma J."/>
        </authorList>
    </citation>
    <scope>NUCLEOTIDE SEQUENCE [LARGE SCALE GENOMIC DNA]</scope>
    <source>
        <strain evidence="7">JCM 14546</strain>
    </source>
</reference>
<dbReference type="PANTHER" id="PTHR43149">
    <property type="entry name" value="ENOYL-COA HYDRATASE"/>
    <property type="match status" value="1"/>
</dbReference>
<evidence type="ECO:0000256" key="2">
    <source>
        <dbReference type="ARBA" id="ARBA00005254"/>
    </source>
</evidence>
<comment type="pathway">
    <text evidence="1">Lipid metabolism; fatty acid beta-oxidation.</text>
</comment>
<dbReference type="SUPFAM" id="SSF52096">
    <property type="entry name" value="ClpP/crotonase"/>
    <property type="match status" value="1"/>
</dbReference>
<name>A0ABP5ENC1_9MICO</name>
<dbReference type="PANTHER" id="PTHR43149:SF1">
    <property type="entry name" value="DELTA(3,5)-DELTA(2,4)-DIENOYL-COA ISOMERASE, MITOCHONDRIAL"/>
    <property type="match status" value="1"/>
</dbReference>
<accession>A0ABP5ENC1</accession>
<evidence type="ECO:0000313" key="6">
    <source>
        <dbReference type="EMBL" id="GAA2003221.1"/>
    </source>
</evidence>
<evidence type="ECO:0000256" key="1">
    <source>
        <dbReference type="ARBA" id="ARBA00005005"/>
    </source>
</evidence>
<comment type="similarity">
    <text evidence="2">Belongs to the enoyl-CoA hydratase/isomerase family.</text>
</comment>
<sequence>MTGMDSNDAPDLSRLRLDHPSEGIARITFSRPDRMNAADARFIADAKAALAEVDADTSIRVLVLTGEGRAFCAGLDLTGFGDEDLVDERGKVLRTMERQKEIADLVARVRALRVPVIAAVNGAVAGVGLSLLCASDVRYAVPQAVMAVGYIRAGFSACDMGLSWLLPRIIGAGRAQELMLTGRRFSAQEAHTFGLLAGVVDAEDLHDTVMATASQIMQNAPLSVEFTKEGLWKSLEIPSFEAAVEFENRQQLFTALLDDRAEATSSFLEKRTPKYHRR</sequence>
<dbReference type="InterPro" id="IPR001753">
    <property type="entry name" value="Enoyl-CoA_hydra/iso"/>
</dbReference>
<evidence type="ECO:0000256" key="5">
    <source>
        <dbReference type="ARBA" id="ARBA00023235"/>
    </source>
</evidence>
<evidence type="ECO:0000256" key="3">
    <source>
        <dbReference type="ARBA" id="ARBA00022832"/>
    </source>
</evidence>